<proteinExistence type="predicted"/>
<dbReference type="RefSeq" id="WP_390301796.1">
    <property type="nucleotide sequence ID" value="NZ_JBHRRZ010000002.1"/>
</dbReference>
<keyword evidence="2" id="KW-1133">Transmembrane helix</keyword>
<sequence>MRHLLALLIKFVITATVLYSILTIFEAASLGEIFWMSILITGAAYLIGDLFILPRYGNTIASIADFGLSALAVWILSMMFVDQGFPVLTAALFIGFFIAISEALFHIYMQEKVLLSEDDREKERGEVHRGQLQTEFSEETNDEEMKKKR</sequence>
<dbReference type="EMBL" id="JBHRRZ010000002">
    <property type="protein sequence ID" value="MFC2947017.1"/>
    <property type="molecule type" value="Genomic_DNA"/>
</dbReference>
<protein>
    <submittedName>
        <fullName evidence="3">YndM family protein</fullName>
    </submittedName>
</protein>
<dbReference type="Pfam" id="PF10710">
    <property type="entry name" value="DUF2512"/>
    <property type="match status" value="1"/>
</dbReference>
<feature type="region of interest" description="Disordered" evidence="1">
    <location>
        <begin position="124"/>
        <end position="149"/>
    </location>
</feature>
<evidence type="ECO:0000256" key="1">
    <source>
        <dbReference type="SAM" id="MobiDB-lite"/>
    </source>
</evidence>
<feature type="transmembrane region" description="Helical" evidence="2">
    <location>
        <begin position="33"/>
        <end position="53"/>
    </location>
</feature>
<feature type="transmembrane region" description="Helical" evidence="2">
    <location>
        <begin position="7"/>
        <end position="27"/>
    </location>
</feature>
<organism evidence="3 4">
    <name type="scientific">Virgibacillus sediminis</name>
    <dbReference type="NCBI Taxonomy" id="202260"/>
    <lineage>
        <taxon>Bacteria</taxon>
        <taxon>Bacillati</taxon>
        <taxon>Bacillota</taxon>
        <taxon>Bacilli</taxon>
        <taxon>Bacillales</taxon>
        <taxon>Bacillaceae</taxon>
        <taxon>Virgibacillus</taxon>
    </lineage>
</organism>
<comment type="caution">
    <text evidence="3">The sequence shown here is derived from an EMBL/GenBank/DDBJ whole genome shotgun (WGS) entry which is preliminary data.</text>
</comment>
<feature type="transmembrane region" description="Helical" evidence="2">
    <location>
        <begin position="60"/>
        <end position="81"/>
    </location>
</feature>
<gene>
    <name evidence="3" type="ORF">ACFODW_01385</name>
</gene>
<dbReference type="InterPro" id="IPR019649">
    <property type="entry name" value="DUF2512"/>
</dbReference>
<accession>A0ABV7A1Y8</accession>
<keyword evidence="2" id="KW-0472">Membrane</keyword>
<keyword evidence="4" id="KW-1185">Reference proteome</keyword>
<evidence type="ECO:0000313" key="3">
    <source>
        <dbReference type="EMBL" id="MFC2947017.1"/>
    </source>
</evidence>
<name>A0ABV7A1Y8_9BACI</name>
<feature type="transmembrane region" description="Helical" evidence="2">
    <location>
        <begin position="87"/>
        <end position="108"/>
    </location>
</feature>
<reference evidence="4" key="1">
    <citation type="journal article" date="2019" name="Int. J. Syst. Evol. Microbiol.">
        <title>The Global Catalogue of Microorganisms (GCM) 10K type strain sequencing project: providing services to taxonomists for standard genome sequencing and annotation.</title>
        <authorList>
            <consortium name="The Broad Institute Genomics Platform"/>
            <consortium name="The Broad Institute Genome Sequencing Center for Infectious Disease"/>
            <person name="Wu L."/>
            <person name="Ma J."/>
        </authorList>
    </citation>
    <scope>NUCLEOTIDE SEQUENCE [LARGE SCALE GENOMIC DNA]</scope>
    <source>
        <strain evidence="4">KCTC 13193</strain>
    </source>
</reference>
<dbReference type="Proteomes" id="UP001595387">
    <property type="component" value="Unassembled WGS sequence"/>
</dbReference>
<evidence type="ECO:0000256" key="2">
    <source>
        <dbReference type="SAM" id="Phobius"/>
    </source>
</evidence>
<keyword evidence="2" id="KW-0812">Transmembrane</keyword>
<evidence type="ECO:0000313" key="4">
    <source>
        <dbReference type="Proteomes" id="UP001595387"/>
    </source>
</evidence>